<evidence type="ECO:0000256" key="2">
    <source>
        <dbReference type="ARBA" id="ARBA00022692"/>
    </source>
</evidence>
<feature type="transmembrane region" description="Helical" evidence="5">
    <location>
        <begin position="97"/>
        <end position="119"/>
    </location>
</feature>
<feature type="transmembrane region" description="Helical" evidence="5">
    <location>
        <begin position="182"/>
        <end position="205"/>
    </location>
</feature>
<dbReference type="PANTHER" id="PTHR46641">
    <property type="entry name" value="FMRFAMIDE RECEPTOR-RELATED"/>
    <property type="match status" value="1"/>
</dbReference>
<dbReference type="GO" id="GO:0004930">
    <property type="term" value="F:G protein-coupled receptor activity"/>
    <property type="evidence" value="ECO:0007669"/>
    <property type="project" value="InterPro"/>
</dbReference>
<dbReference type="Proteomes" id="UP000663860">
    <property type="component" value="Unassembled WGS sequence"/>
</dbReference>
<gene>
    <name evidence="7" type="ORF">IZO911_LOCUS24002</name>
    <name evidence="8" type="ORF">KXQ929_LOCUS12310</name>
</gene>
<dbReference type="PROSITE" id="PS50262">
    <property type="entry name" value="G_PROTEIN_RECEP_F1_2"/>
    <property type="match status" value="1"/>
</dbReference>
<feature type="transmembrane region" description="Helical" evidence="5">
    <location>
        <begin position="54"/>
        <end position="77"/>
    </location>
</feature>
<comment type="caution">
    <text evidence="8">The sequence shown here is derived from an EMBL/GenBank/DDBJ whole genome shotgun (WGS) entry which is preliminary data.</text>
</comment>
<feature type="domain" description="G-protein coupled receptors family 1 profile" evidence="6">
    <location>
        <begin position="34"/>
        <end position="299"/>
    </location>
</feature>
<feature type="transmembrane region" description="Helical" evidence="5">
    <location>
        <begin position="140"/>
        <end position="162"/>
    </location>
</feature>
<evidence type="ECO:0000313" key="7">
    <source>
        <dbReference type="EMBL" id="CAF1118467.1"/>
    </source>
</evidence>
<dbReference type="Proteomes" id="UP000663868">
    <property type="component" value="Unassembled WGS sequence"/>
</dbReference>
<dbReference type="InterPro" id="IPR052954">
    <property type="entry name" value="GPCR-Ligand_Int"/>
</dbReference>
<dbReference type="SUPFAM" id="SSF81321">
    <property type="entry name" value="Family A G protein-coupled receptor-like"/>
    <property type="match status" value="1"/>
</dbReference>
<keyword evidence="3 5" id="KW-1133">Transmembrane helix</keyword>
<evidence type="ECO:0000256" key="3">
    <source>
        <dbReference type="ARBA" id="ARBA00022989"/>
    </source>
</evidence>
<comment type="subcellular location">
    <subcellularLocation>
        <location evidence="1">Membrane</location>
    </subcellularLocation>
</comment>
<feature type="transmembrane region" description="Helical" evidence="5">
    <location>
        <begin position="286"/>
        <end position="302"/>
    </location>
</feature>
<evidence type="ECO:0000256" key="5">
    <source>
        <dbReference type="SAM" id="Phobius"/>
    </source>
</evidence>
<keyword evidence="2 5" id="KW-0812">Transmembrane</keyword>
<dbReference type="EMBL" id="CAJOBB010000630">
    <property type="protein sequence ID" value="CAF3719524.1"/>
    <property type="molecule type" value="Genomic_DNA"/>
</dbReference>
<dbReference type="PANTHER" id="PTHR46641:SF2">
    <property type="entry name" value="FMRFAMIDE RECEPTOR"/>
    <property type="match status" value="1"/>
</dbReference>
<evidence type="ECO:0000256" key="4">
    <source>
        <dbReference type="ARBA" id="ARBA00023136"/>
    </source>
</evidence>
<evidence type="ECO:0000259" key="6">
    <source>
        <dbReference type="PROSITE" id="PS50262"/>
    </source>
</evidence>
<reference evidence="8" key="1">
    <citation type="submission" date="2021-02" db="EMBL/GenBank/DDBJ databases">
        <authorList>
            <person name="Nowell W R."/>
        </authorList>
    </citation>
    <scope>NUCLEOTIDE SEQUENCE</scope>
</reference>
<dbReference type="GO" id="GO:0016020">
    <property type="term" value="C:membrane"/>
    <property type="evidence" value="ECO:0007669"/>
    <property type="project" value="UniProtKB-SubCell"/>
</dbReference>
<proteinExistence type="predicted"/>
<feature type="transmembrane region" description="Helical" evidence="5">
    <location>
        <begin position="233"/>
        <end position="254"/>
    </location>
</feature>
<dbReference type="AlphaFoldDB" id="A0A818W444"/>
<dbReference type="Pfam" id="PF00001">
    <property type="entry name" value="7tm_1"/>
    <property type="match status" value="1"/>
</dbReference>
<evidence type="ECO:0000256" key="1">
    <source>
        <dbReference type="ARBA" id="ARBA00004370"/>
    </source>
</evidence>
<feature type="transmembrane region" description="Helical" evidence="5">
    <location>
        <begin position="22"/>
        <end position="42"/>
    </location>
</feature>
<accession>A0A818W444</accession>
<evidence type="ECO:0000313" key="8">
    <source>
        <dbReference type="EMBL" id="CAF3719524.1"/>
    </source>
</evidence>
<protein>
    <recommendedName>
        <fullName evidence="6">G-protein coupled receptors family 1 profile domain-containing protein</fullName>
    </recommendedName>
</protein>
<name>A0A818W444_9BILA</name>
<evidence type="ECO:0000313" key="9">
    <source>
        <dbReference type="Proteomes" id="UP000663868"/>
    </source>
</evidence>
<keyword evidence="4 5" id="KW-0472">Membrane</keyword>
<sequence length="370" mass="43051">MSTSNTHLIENLNNATFWINRISPMLSIIFGTFGNFFNLIIFTRRSLRNNPCSIYFLAGSIANFFVIYVALLTRYLATSWNWDPTATNMAWCKIRYFLIYPALSLVLWFIVLASIDRYFSSSHNIRRRQLSTVVIARKNIIYTTVFMFLINIHSLIFARSIVINNVPSCTILPNDYLVFFNLFVPIISCILPLILMGIFGILTILNVRTVRNRIEPHQNNNRNERLRSNDRQLIIMLLSQITIIFIIVAPWSIINMYSAIGTVIFNVQFSTNGQAIYNFSFNLFRMLYYINPVVGFYIYTLSGHRFRVEIKHCLQHGLKFILTAFGLIQNQNQMNNNNTNNIITSFTLRTGRNTVHPDQHQRQINRTSIV</sequence>
<dbReference type="Gene3D" id="1.20.1070.10">
    <property type="entry name" value="Rhodopsin 7-helix transmembrane proteins"/>
    <property type="match status" value="1"/>
</dbReference>
<dbReference type="InterPro" id="IPR000276">
    <property type="entry name" value="GPCR_Rhodpsn"/>
</dbReference>
<dbReference type="InterPro" id="IPR017452">
    <property type="entry name" value="GPCR_Rhodpsn_7TM"/>
</dbReference>
<organism evidence="8 9">
    <name type="scientific">Adineta steineri</name>
    <dbReference type="NCBI Taxonomy" id="433720"/>
    <lineage>
        <taxon>Eukaryota</taxon>
        <taxon>Metazoa</taxon>
        <taxon>Spiralia</taxon>
        <taxon>Gnathifera</taxon>
        <taxon>Rotifera</taxon>
        <taxon>Eurotatoria</taxon>
        <taxon>Bdelloidea</taxon>
        <taxon>Adinetida</taxon>
        <taxon>Adinetidae</taxon>
        <taxon>Adineta</taxon>
    </lineage>
</organism>
<dbReference type="EMBL" id="CAJNOE010000284">
    <property type="protein sequence ID" value="CAF1118467.1"/>
    <property type="molecule type" value="Genomic_DNA"/>
</dbReference>